<evidence type="ECO:0008006" key="3">
    <source>
        <dbReference type="Google" id="ProtNLM"/>
    </source>
</evidence>
<comment type="caution">
    <text evidence="1">The sequence shown here is derived from an EMBL/GenBank/DDBJ whole genome shotgun (WGS) entry which is preliminary data.</text>
</comment>
<keyword evidence="2" id="KW-1185">Reference proteome</keyword>
<dbReference type="Gene3D" id="3.40.50.450">
    <property type="match status" value="1"/>
</dbReference>
<name>A0AAP6JHA0_9GAMM</name>
<dbReference type="AlphaFoldDB" id="A0AAP6JHA0"/>
<dbReference type="Proteomes" id="UP001302316">
    <property type="component" value="Unassembled WGS sequence"/>
</dbReference>
<proteinExistence type="predicted"/>
<evidence type="ECO:0000313" key="2">
    <source>
        <dbReference type="Proteomes" id="UP001302316"/>
    </source>
</evidence>
<gene>
    <name evidence="1" type="ORF">VCB98_11855</name>
</gene>
<dbReference type="EMBL" id="JAYGII010000037">
    <property type="protein sequence ID" value="MEA5446512.1"/>
    <property type="molecule type" value="Genomic_DNA"/>
</dbReference>
<accession>A0AAP6JHA0</accession>
<protein>
    <recommendedName>
        <fullName evidence="3">DUF2493 domain-containing protein</fullName>
    </recommendedName>
</protein>
<dbReference type="SUPFAM" id="SSF102405">
    <property type="entry name" value="MCP/YpsA-like"/>
    <property type="match status" value="1"/>
</dbReference>
<reference evidence="1 2" key="1">
    <citation type="submission" date="2023-12" db="EMBL/GenBank/DDBJ databases">
        <title>Whole-genome sequencing of halo(alkali)philic microorganisms from hypersaline lakes.</title>
        <authorList>
            <person name="Sorokin D.Y."/>
            <person name="Merkel A.Y."/>
            <person name="Messina E."/>
            <person name="Yakimov M."/>
        </authorList>
    </citation>
    <scope>NUCLEOTIDE SEQUENCE [LARGE SCALE GENOMIC DNA]</scope>
    <source>
        <strain evidence="1 2">AB-CW1</strain>
    </source>
</reference>
<organism evidence="1 2">
    <name type="scientific">Natronospira elongata</name>
    <dbReference type="NCBI Taxonomy" id="3110268"/>
    <lineage>
        <taxon>Bacteria</taxon>
        <taxon>Pseudomonadati</taxon>
        <taxon>Pseudomonadota</taxon>
        <taxon>Gammaproteobacteria</taxon>
        <taxon>Natronospirales</taxon>
        <taxon>Natronospiraceae</taxon>
        <taxon>Natronospira</taxon>
    </lineage>
</organism>
<dbReference type="RefSeq" id="WP_346052799.1">
    <property type="nucleotide sequence ID" value="NZ_JAYGII010000037.1"/>
</dbReference>
<sequence length="185" mass="19576">MPEMPLGAMPGLANTAVLGFVGHRQTRLSQNRNVLQDQLETVLRAIQTHSPSIVLTSGAADGSDLLAGAAARHLGMPWHAITLDDNEIQAARDTGATRIEALNETAATSPNAPFVALQSRILDSADLILALWDGQPSRGAGGTADTVAQAGRRKLPVLWLASQSNQARLQYGALDHWTGVNIDTD</sequence>
<evidence type="ECO:0000313" key="1">
    <source>
        <dbReference type="EMBL" id="MEA5446512.1"/>
    </source>
</evidence>